<dbReference type="PANTHER" id="PTHR36439:SF1">
    <property type="entry name" value="DUF1697 DOMAIN-CONTAINING PROTEIN"/>
    <property type="match status" value="1"/>
</dbReference>
<proteinExistence type="predicted"/>
<dbReference type="AlphaFoldDB" id="A0A328ANX2"/>
<dbReference type="InterPro" id="IPR012545">
    <property type="entry name" value="DUF1697"/>
</dbReference>
<gene>
    <name evidence="1" type="ORF">DJ017_16585</name>
</gene>
<sequence>MKRHAVLLRAVNVGGTGKLPMADFKALLSGLDFEAPQTLGAAGSAVIGTDAAAATVEAQLEAALKDSFGLATEVFVRDHEALKATLAANPFADMARDRPSALLVLFLKGEPAAPDVEALRARIVGPEAVHPGPRSLYIAYGAGMGTSKLTGQVIERALGLRGTSRNWNTVQKLADLTAP</sequence>
<name>A0A328ANX2_9CAUL</name>
<dbReference type="RefSeq" id="WP_111529759.1">
    <property type="nucleotide sequence ID" value="NZ_JBHRSG010000003.1"/>
</dbReference>
<organism evidence="1 2">
    <name type="scientific">Phenylobacterium soli</name>
    <dbReference type="NCBI Taxonomy" id="2170551"/>
    <lineage>
        <taxon>Bacteria</taxon>
        <taxon>Pseudomonadati</taxon>
        <taxon>Pseudomonadota</taxon>
        <taxon>Alphaproteobacteria</taxon>
        <taxon>Caulobacterales</taxon>
        <taxon>Caulobacteraceae</taxon>
        <taxon>Phenylobacterium</taxon>
    </lineage>
</organism>
<dbReference type="Gene3D" id="3.30.70.1280">
    <property type="entry name" value="SP0830-like domains"/>
    <property type="match status" value="1"/>
</dbReference>
<dbReference type="Proteomes" id="UP000249254">
    <property type="component" value="Unassembled WGS sequence"/>
</dbReference>
<reference evidence="2" key="1">
    <citation type="submission" date="2018-05" db="EMBL/GenBank/DDBJ databases">
        <authorList>
            <person name="Li X."/>
        </authorList>
    </citation>
    <scope>NUCLEOTIDE SEQUENCE [LARGE SCALE GENOMIC DNA]</scope>
    <source>
        <strain evidence="2">LX32</strain>
    </source>
</reference>
<dbReference type="EMBL" id="QFYQ01000001">
    <property type="protein sequence ID" value="RAK56011.1"/>
    <property type="molecule type" value="Genomic_DNA"/>
</dbReference>
<dbReference type="PANTHER" id="PTHR36439">
    <property type="entry name" value="BLL4334 PROTEIN"/>
    <property type="match status" value="1"/>
</dbReference>
<keyword evidence="2" id="KW-1185">Reference proteome</keyword>
<protein>
    <submittedName>
        <fullName evidence="1">DUF1697 domain-containing protein</fullName>
    </submittedName>
</protein>
<dbReference type="PIRSF" id="PIRSF008502">
    <property type="entry name" value="UCP008502"/>
    <property type="match status" value="1"/>
</dbReference>
<dbReference type="SUPFAM" id="SSF160379">
    <property type="entry name" value="SP0830-like"/>
    <property type="match status" value="1"/>
</dbReference>
<evidence type="ECO:0000313" key="1">
    <source>
        <dbReference type="EMBL" id="RAK56011.1"/>
    </source>
</evidence>
<dbReference type="OrthoDB" id="9806494at2"/>
<accession>A0A328ANX2</accession>
<dbReference type="Pfam" id="PF08002">
    <property type="entry name" value="DUF1697"/>
    <property type="match status" value="1"/>
</dbReference>
<evidence type="ECO:0000313" key="2">
    <source>
        <dbReference type="Proteomes" id="UP000249254"/>
    </source>
</evidence>
<comment type="caution">
    <text evidence="1">The sequence shown here is derived from an EMBL/GenBank/DDBJ whole genome shotgun (WGS) entry which is preliminary data.</text>
</comment>